<dbReference type="Proteomes" id="UP000054387">
    <property type="component" value="Unassembled WGS sequence"/>
</dbReference>
<comment type="caution">
    <text evidence="1">The sequence shown here is derived from an EMBL/GenBank/DDBJ whole genome shotgun (WGS) entry which is preliminary data.</text>
</comment>
<sequence length="76" mass="8040">MGALSADDVTEDEIEKTDTILAGLAYQYVAEGASHVTVLVSDRIAERAIADILSAVGVGDRTSIVEGREFLNELTS</sequence>
<evidence type="ECO:0000313" key="1">
    <source>
        <dbReference type="EMBL" id="KTG07681.1"/>
    </source>
</evidence>
<keyword evidence="2" id="KW-1185">Reference proteome</keyword>
<dbReference type="STRING" id="1514971.AUR64_02235"/>
<dbReference type="Pfam" id="PF26425">
    <property type="entry name" value="PIN_halo"/>
    <property type="match status" value="1"/>
</dbReference>
<dbReference type="EMBL" id="LOPU01000040">
    <property type="protein sequence ID" value="KTG07681.1"/>
    <property type="molecule type" value="Genomic_DNA"/>
</dbReference>
<reference evidence="1 2" key="1">
    <citation type="submission" date="2015-12" db="EMBL/GenBank/DDBJ databases">
        <title>Haloprofundus marisrubri gen. nov., sp. nov., an extremely halophilic archaeon isolated from the Discovery deep brine-seawater interface in the Red Sea.</title>
        <authorList>
            <person name="Zhang G."/>
            <person name="Stingl U."/>
            <person name="Rashid M."/>
        </authorList>
    </citation>
    <scope>NUCLEOTIDE SEQUENCE [LARGE SCALE GENOMIC DNA]</scope>
    <source>
        <strain evidence="1 2">SB9</strain>
    </source>
</reference>
<gene>
    <name evidence="1" type="ORF">AUR64_02235</name>
</gene>
<organism evidence="1 2">
    <name type="scientific">Haloprofundus marisrubri</name>
    <dbReference type="NCBI Taxonomy" id="1514971"/>
    <lineage>
        <taxon>Archaea</taxon>
        <taxon>Methanobacteriati</taxon>
        <taxon>Methanobacteriota</taxon>
        <taxon>Stenosarchaea group</taxon>
        <taxon>Halobacteria</taxon>
        <taxon>Halobacteriales</taxon>
        <taxon>Haloferacaceae</taxon>
        <taxon>Haloprofundus</taxon>
    </lineage>
</organism>
<evidence type="ECO:0000313" key="2">
    <source>
        <dbReference type="Proteomes" id="UP000054387"/>
    </source>
</evidence>
<dbReference type="OrthoDB" id="198445at2157"/>
<protein>
    <submittedName>
        <fullName evidence="1">Uncharacterized protein</fullName>
    </submittedName>
</protein>
<dbReference type="AlphaFoldDB" id="A0A0W1R388"/>
<dbReference type="InterPro" id="IPR058703">
    <property type="entry name" value="PIN-containing"/>
</dbReference>
<accession>A0A0W1R388</accession>
<dbReference type="RefSeq" id="WP_058583512.1">
    <property type="nucleotide sequence ID" value="NZ_LOPU01000040.1"/>
</dbReference>
<name>A0A0W1R388_9EURY</name>
<proteinExistence type="predicted"/>